<dbReference type="SUPFAM" id="SSF51110">
    <property type="entry name" value="alpha-D-mannose-specific plant lectins"/>
    <property type="match status" value="1"/>
</dbReference>
<sequence>MYQPKCLPILVLFLVLYSTNPYLSISATYEYLTAGSSLSVERSDDVIVSMDRHFSAGFYSVGDNAYCFAIWLTKNAIFTPVWMANRDQPVNGRRSTISLQKGGNLVLMDAGRSTVWTTNTTSTSSVELRLFNTGNLLLQTSTNITLWQSFDFPTDTLLPQQPLTGRLKLIASQSSTNYSSGFYSFYFDNDNVLRLYYGRLETTSVYWPNPNQASWQLGRANYNTSRIALFDLLGHFQSSDKMDFFASDFGLGPIRRLTMDYDGNLRLYSLDERTRNWEITWQAISEVCTIHGLCGPNSLCVYPPDRIRCSCPPGFKLKDDTDWSQGCEPVFNLSCHPLESMFVVLPDIDFYGYDYNFTLKVSFQDCENMCLELCSCKAFLYHMDGSGICYLKILLLNGYQSSSLGVKMHIKVHRNITISDGGLLETAPLNCNPKALVELGRVYGRKQENSSLKYLLWSWKIQDSVDPKIDGAYDVVKMNLLVRVALDCVEEDKDARPTMRQVVQMLLQNESEVANN</sequence>
<dbReference type="Gene3D" id="1.10.510.10">
    <property type="entry name" value="Transferase(Phosphotransferase) domain 1"/>
    <property type="match status" value="1"/>
</dbReference>
<dbReference type="PROSITE" id="PS50927">
    <property type="entry name" value="BULB_LECTIN"/>
    <property type="match status" value="1"/>
</dbReference>
<keyword evidence="2" id="KW-0812">Transmembrane</keyword>
<dbReference type="Pfam" id="PF08276">
    <property type="entry name" value="PAN_2"/>
    <property type="match status" value="1"/>
</dbReference>
<organism evidence="10 11">
    <name type="scientific">Cinnamomum micranthum f. kanehirae</name>
    <dbReference type="NCBI Taxonomy" id="337451"/>
    <lineage>
        <taxon>Eukaryota</taxon>
        <taxon>Viridiplantae</taxon>
        <taxon>Streptophyta</taxon>
        <taxon>Embryophyta</taxon>
        <taxon>Tracheophyta</taxon>
        <taxon>Spermatophyta</taxon>
        <taxon>Magnoliopsida</taxon>
        <taxon>Magnoliidae</taxon>
        <taxon>Laurales</taxon>
        <taxon>Lauraceae</taxon>
        <taxon>Cinnamomum</taxon>
    </lineage>
</organism>
<dbReference type="CDD" id="cd00053">
    <property type="entry name" value="EGF"/>
    <property type="match status" value="1"/>
</dbReference>
<keyword evidence="10" id="KW-0675">Receptor</keyword>
<gene>
    <name evidence="10" type="ORF">CKAN_02080900</name>
</gene>
<dbReference type="Proteomes" id="UP000283530">
    <property type="component" value="Unassembled WGS sequence"/>
</dbReference>
<keyword evidence="4" id="KW-1133">Transmembrane helix</keyword>
<evidence type="ECO:0000256" key="7">
    <source>
        <dbReference type="SAM" id="SignalP"/>
    </source>
</evidence>
<evidence type="ECO:0000256" key="4">
    <source>
        <dbReference type="ARBA" id="ARBA00022989"/>
    </source>
</evidence>
<keyword evidence="6" id="KW-1015">Disulfide bond</keyword>
<dbReference type="PROSITE" id="PS50948">
    <property type="entry name" value="PAN"/>
    <property type="match status" value="1"/>
</dbReference>
<keyword evidence="3 7" id="KW-0732">Signal</keyword>
<evidence type="ECO:0000256" key="1">
    <source>
        <dbReference type="ARBA" id="ARBA00004167"/>
    </source>
</evidence>
<protein>
    <submittedName>
        <fullName evidence="10">Putative receptor protein kinase ZmPK1</fullName>
    </submittedName>
</protein>
<dbReference type="EMBL" id="QPKB01000009">
    <property type="protein sequence ID" value="RWR91643.1"/>
    <property type="molecule type" value="Genomic_DNA"/>
</dbReference>
<feature type="chain" id="PRO_5018640783" evidence="7">
    <location>
        <begin position="22"/>
        <end position="516"/>
    </location>
</feature>
<dbReference type="InterPro" id="IPR000858">
    <property type="entry name" value="S_locus_glycoprot_dom"/>
</dbReference>
<dbReference type="InterPro" id="IPR001480">
    <property type="entry name" value="Bulb-type_lectin_dom"/>
</dbReference>
<evidence type="ECO:0000259" key="9">
    <source>
        <dbReference type="PROSITE" id="PS50948"/>
    </source>
</evidence>
<dbReference type="PANTHER" id="PTHR47974:SF3">
    <property type="entry name" value="RECEPTOR-LIKE SERINE_THREONINE-PROTEIN KINASE"/>
    <property type="match status" value="1"/>
</dbReference>
<dbReference type="STRING" id="337451.A0A3S3N3K9"/>
<evidence type="ECO:0000256" key="3">
    <source>
        <dbReference type="ARBA" id="ARBA00022729"/>
    </source>
</evidence>
<evidence type="ECO:0000259" key="8">
    <source>
        <dbReference type="PROSITE" id="PS50927"/>
    </source>
</evidence>
<dbReference type="InterPro" id="IPR036426">
    <property type="entry name" value="Bulb-type_lectin_dom_sf"/>
</dbReference>
<comment type="caution">
    <text evidence="10">The sequence shown here is derived from an EMBL/GenBank/DDBJ whole genome shotgun (WGS) entry which is preliminary data.</text>
</comment>
<comment type="subcellular location">
    <subcellularLocation>
        <location evidence="1">Membrane</location>
        <topology evidence="1">Single-pass membrane protein</topology>
    </subcellularLocation>
</comment>
<dbReference type="InterPro" id="IPR003609">
    <property type="entry name" value="Pan_app"/>
</dbReference>
<keyword evidence="5" id="KW-0472">Membrane</keyword>
<keyword evidence="10" id="KW-0808">Transferase</keyword>
<evidence type="ECO:0000256" key="5">
    <source>
        <dbReference type="ARBA" id="ARBA00023136"/>
    </source>
</evidence>
<proteinExistence type="predicted"/>
<dbReference type="OrthoDB" id="619632at2759"/>
<evidence type="ECO:0000313" key="11">
    <source>
        <dbReference type="Proteomes" id="UP000283530"/>
    </source>
</evidence>
<evidence type="ECO:0000256" key="6">
    <source>
        <dbReference type="ARBA" id="ARBA00023157"/>
    </source>
</evidence>
<dbReference type="GO" id="GO:0016301">
    <property type="term" value="F:kinase activity"/>
    <property type="evidence" value="ECO:0007669"/>
    <property type="project" value="UniProtKB-KW"/>
</dbReference>
<dbReference type="SMART" id="SM00108">
    <property type="entry name" value="B_lectin"/>
    <property type="match status" value="1"/>
</dbReference>
<dbReference type="PANTHER" id="PTHR47974">
    <property type="entry name" value="OS07G0415500 PROTEIN"/>
    <property type="match status" value="1"/>
</dbReference>
<dbReference type="Pfam" id="PF01453">
    <property type="entry name" value="B_lectin"/>
    <property type="match status" value="1"/>
</dbReference>
<dbReference type="GO" id="GO:0016020">
    <property type="term" value="C:membrane"/>
    <property type="evidence" value="ECO:0007669"/>
    <property type="project" value="UniProtKB-SubCell"/>
</dbReference>
<feature type="domain" description="Apple" evidence="9">
    <location>
        <begin position="335"/>
        <end position="417"/>
    </location>
</feature>
<accession>A0A3S3N3K9</accession>
<dbReference type="Gene3D" id="3.50.4.10">
    <property type="entry name" value="Hepatocyte Growth Factor"/>
    <property type="match status" value="1"/>
</dbReference>
<feature type="domain" description="Bulb-type lectin" evidence="8">
    <location>
        <begin position="23"/>
        <end position="151"/>
    </location>
</feature>
<dbReference type="Gene3D" id="2.90.10.10">
    <property type="entry name" value="Bulb-type lectin domain"/>
    <property type="match status" value="1"/>
</dbReference>
<dbReference type="CDD" id="cd01098">
    <property type="entry name" value="PAN_AP_plant"/>
    <property type="match status" value="1"/>
</dbReference>
<name>A0A3S3N3K9_9MAGN</name>
<evidence type="ECO:0000313" key="10">
    <source>
        <dbReference type="EMBL" id="RWR91643.1"/>
    </source>
</evidence>
<feature type="signal peptide" evidence="7">
    <location>
        <begin position="1"/>
        <end position="21"/>
    </location>
</feature>
<dbReference type="AlphaFoldDB" id="A0A3S3N3K9"/>
<dbReference type="GO" id="GO:0048544">
    <property type="term" value="P:recognition of pollen"/>
    <property type="evidence" value="ECO:0007669"/>
    <property type="project" value="InterPro"/>
</dbReference>
<evidence type="ECO:0000256" key="2">
    <source>
        <dbReference type="ARBA" id="ARBA00022692"/>
    </source>
</evidence>
<keyword evidence="10" id="KW-0418">Kinase</keyword>
<reference evidence="10 11" key="1">
    <citation type="journal article" date="2019" name="Nat. Plants">
        <title>Stout camphor tree genome fills gaps in understanding of flowering plant genome evolution.</title>
        <authorList>
            <person name="Chaw S.M."/>
            <person name="Liu Y.C."/>
            <person name="Wu Y.W."/>
            <person name="Wang H.Y."/>
            <person name="Lin C.I."/>
            <person name="Wu C.S."/>
            <person name="Ke H.M."/>
            <person name="Chang L.Y."/>
            <person name="Hsu C.Y."/>
            <person name="Yang H.T."/>
            <person name="Sudianto E."/>
            <person name="Hsu M.H."/>
            <person name="Wu K.P."/>
            <person name="Wang L.N."/>
            <person name="Leebens-Mack J.H."/>
            <person name="Tsai I.J."/>
        </authorList>
    </citation>
    <scope>NUCLEOTIDE SEQUENCE [LARGE SCALE GENOMIC DNA]</scope>
    <source>
        <strain evidence="11">cv. Chaw 1501</strain>
        <tissue evidence="10">Young leaves</tissue>
    </source>
</reference>
<keyword evidence="11" id="KW-1185">Reference proteome</keyword>
<dbReference type="Pfam" id="PF00954">
    <property type="entry name" value="S_locus_glycop"/>
    <property type="match status" value="1"/>
</dbReference>